<comment type="caution">
    <text evidence="5">The sequence shown here is derived from an EMBL/GenBank/DDBJ whole genome shotgun (WGS) entry which is preliminary data.</text>
</comment>
<proteinExistence type="predicted"/>
<evidence type="ECO:0000256" key="2">
    <source>
        <dbReference type="ARBA" id="ARBA00022723"/>
    </source>
</evidence>
<organism evidence="5 6">
    <name type="scientific">Bradyrhizobium nitroreducens</name>
    <dbReference type="NCBI Taxonomy" id="709803"/>
    <lineage>
        <taxon>Bacteria</taxon>
        <taxon>Pseudomonadati</taxon>
        <taxon>Pseudomonadota</taxon>
        <taxon>Alphaproteobacteria</taxon>
        <taxon>Hyphomicrobiales</taxon>
        <taxon>Nitrobacteraceae</taxon>
        <taxon>Bradyrhizobium</taxon>
    </lineage>
</organism>
<keyword evidence="3" id="KW-0378">Hydrolase</keyword>
<dbReference type="Pfam" id="PF07687">
    <property type="entry name" value="M20_dimer"/>
    <property type="match status" value="1"/>
</dbReference>
<evidence type="ECO:0000313" key="6">
    <source>
        <dbReference type="Proteomes" id="UP000228930"/>
    </source>
</evidence>
<dbReference type="InterPro" id="IPR002933">
    <property type="entry name" value="Peptidase_M20"/>
</dbReference>
<sequence>MTLTNRTIGGAEREQPSREAAIAAAEAALEDGTLFEELSRAIACRTESQRADSRSGLVSYLAELVVPYLEALGFACHIIEHREAKGPFLVARRQEHESLPTIMCYGHGDVVEGLGGWRQDLMPWKLTAAEGRWYGRGVADNKGQHYLNMAAMRAVLETRGYLGFNSVFLIETGEEVGSPGLRQMCAENRDLLRSDILIAADGPRISADRPTIYLGARGAISFKLSIDARSGTYHSGNWGGLLSNPALQLAHGLGSIASATGQIRIDEWLPPEIPDAVRAALRDCVVSDDELGPKIDHGWGEPGLSAAEKVYGWTSFEVLAFDAGRPGAPMNAVPAYAFAVCQLRFVVGVDETRILPALREHLDRSGLGMIDVSQTDDEVFHATRLDPDDPWVGWVRGSLERSIGKSVVVLPNVGASLPNDIFSDLLNMRTIWIPHSYPAAANHGVNEHVPISVVREGLRGMAGLYWDLGEGTGLPPTRNNGRI</sequence>
<name>A0A2M6UBF4_9BRAD</name>
<feature type="domain" description="Peptidase M20 dimerisation" evidence="4">
    <location>
        <begin position="215"/>
        <end position="364"/>
    </location>
</feature>
<dbReference type="Gene3D" id="3.30.70.360">
    <property type="match status" value="1"/>
</dbReference>
<keyword evidence="1" id="KW-0645">Protease</keyword>
<dbReference type="Pfam" id="PF01546">
    <property type="entry name" value="Peptidase_M20"/>
    <property type="match status" value="1"/>
</dbReference>
<dbReference type="Proteomes" id="UP000228930">
    <property type="component" value="Unassembled WGS sequence"/>
</dbReference>
<evidence type="ECO:0000256" key="3">
    <source>
        <dbReference type="ARBA" id="ARBA00022801"/>
    </source>
</evidence>
<keyword evidence="6" id="KW-1185">Reference proteome</keyword>
<dbReference type="InterPro" id="IPR051458">
    <property type="entry name" value="Cyt/Met_Dipeptidase"/>
</dbReference>
<dbReference type="GO" id="GO:0006508">
    <property type="term" value="P:proteolysis"/>
    <property type="evidence" value="ECO:0007669"/>
    <property type="project" value="UniProtKB-KW"/>
</dbReference>
<keyword evidence="2" id="KW-0479">Metal-binding</keyword>
<evidence type="ECO:0000256" key="1">
    <source>
        <dbReference type="ARBA" id="ARBA00022670"/>
    </source>
</evidence>
<reference evidence="5 6" key="1">
    <citation type="submission" date="2015-06" db="EMBL/GenBank/DDBJ databases">
        <title>Comparative genome analysis of nirS-carrying Bradyrhizobium sp. strains.</title>
        <authorList>
            <person name="Ishii S."/>
            <person name="Jang J."/>
            <person name="Nishizawa T."/>
            <person name="Senoo K."/>
        </authorList>
    </citation>
    <scope>NUCLEOTIDE SEQUENCE [LARGE SCALE GENOMIC DNA]</scope>
    <source>
        <strain evidence="5 6">TSA1</strain>
    </source>
</reference>
<dbReference type="PANTHER" id="PTHR43270">
    <property type="entry name" value="BETA-ALA-HIS DIPEPTIDASE"/>
    <property type="match status" value="1"/>
</dbReference>
<dbReference type="SUPFAM" id="SSF53187">
    <property type="entry name" value="Zn-dependent exopeptidases"/>
    <property type="match status" value="1"/>
</dbReference>
<dbReference type="AlphaFoldDB" id="A0A2M6UBF4"/>
<dbReference type="GO" id="GO:0008233">
    <property type="term" value="F:peptidase activity"/>
    <property type="evidence" value="ECO:0007669"/>
    <property type="project" value="UniProtKB-KW"/>
</dbReference>
<dbReference type="NCBIfam" id="NF005478">
    <property type="entry name" value="PRK07079.1"/>
    <property type="match status" value="1"/>
</dbReference>
<dbReference type="Gene3D" id="3.40.630.10">
    <property type="entry name" value="Zn peptidases"/>
    <property type="match status" value="1"/>
</dbReference>
<evidence type="ECO:0000313" key="5">
    <source>
        <dbReference type="EMBL" id="PIT01940.1"/>
    </source>
</evidence>
<evidence type="ECO:0000259" key="4">
    <source>
        <dbReference type="Pfam" id="PF07687"/>
    </source>
</evidence>
<dbReference type="InterPro" id="IPR011650">
    <property type="entry name" value="Peptidase_M20_dimer"/>
</dbReference>
<dbReference type="GO" id="GO:0046872">
    <property type="term" value="F:metal ion binding"/>
    <property type="evidence" value="ECO:0007669"/>
    <property type="project" value="UniProtKB-KW"/>
</dbReference>
<accession>A0A2M6UBF4</accession>
<gene>
    <name evidence="5" type="ORF">TSA1_15025</name>
</gene>
<dbReference type="EMBL" id="LFJC01000003">
    <property type="protein sequence ID" value="PIT01940.1"/>
    <property type="molecule type" value="Genomic_DNA"/>
</dbReference>
<protein>
    <recommendedName>
        <fullName evidence="4">Peptidase M20 dimerisation domain-containing protein</fullName>
    </recommendedName>
</protein>
<dbReference type="PANTHER" id="PTHR43270:SF12">
    <property type="entry name" value="SUCCINYL-DIAMINOPIMELATE DESUCCINYLASE"/>
    <property type="match status" value="1"/>
</dbReference>